<dbReference type="EMBL" id="PCTA01000023">
    <property type="protein sequence ID" value="PIP61554.1"/>
    <property type="molecule type" value="Genomic_DNA"/>
</dbReference>
<reference evidence="2 3" key="1">
    <citation type="submission" date="2017-09" db="EMBL/GenBank/DDBJ databases">
        <title>Depth-based differentiation of microbial function through sediment-hosted aquifers and enrichment of novel symbionts in the deep terrestrial subsurface.</title>
        <authorList>
            <person name="Probst A.J."/>
            <person name="Ladd B."/>
            <person name="Jarett J.K."/>
            <person name="Geller-Mcgrath D.E."/>
            <person name="Sieber C.M."/>
            <person name="Emerson J.B."/>
            <person name="Anantharaman K."/>
            <person name="Thomas B.C."/>
            <person name="Malmstrom R."/>
            <person name="Stieglmeier M."/>
            <person name="Klingl A."/>
            <person name="Woyke T."/>
            <person name="Ryan C.M."/>
            <person name="Banfield J.F."/>
        </authorList>
    </citation>
    <scope>NUCLEOTIDE SEQUENCE [LARGE SCALE GENOMIC DNA]</scope>
    <source>
        <strain evidence="2">CG22_combo_CG10-13_8_21_14_all_38_20</strain>
    </source>
</reference>
<evidence type="ECO:0000313" key="3">
    <source>
        <dbReference type="Proteomes" id="UP000231246"/>
    </source>
</evidence>
<dbReference type="SUPFAM" id="SSF48019">
    <property type="entry name" value="post-AAA+ oligomerization domain-like"/>
    <property type="match status" value="1"/>
</dbReference>
<dbReference type="Proteomes" id="UP000231246">
    <property type="component" value="Unassembled WGS sequence"/>
</dbReference>
<dbReference type="InterPro" id="IPR027417">
    <property type="entry name" value="P-loop_NTPase"/>
</dbReference>
<proteinExistence type="predicted"/>
<dbReference type="AlphaFoldDB" id="A0A2H0BVC6"/>
<dbReference type="InterPro" id="IPR008921">
    <property type="entry name" value="DNA_pol3_clamp-load_cplx_C"/>
</dbReference>
<feature type="domain" description="DNA polymerase III delta subunit-like C-terminal" evidence="1">
    <location>
        <begin position="114"/>
        <end position="215"/>
    </location>
</feature>
<dbReference type="GO" id="GO:0003677">
    <property type="term" value="F:DNA binding"/>
    <property type="evidence" value="ECO:0007669"/>
    <property type="project" value="InterPro"/>
</dbReference>
<protein>
    <recommendedName>
        <fullName evidence="1">DNA polymerase III delta subunit-like C-terminal domain-containing protein</fullName>
    </recommendedName>
</protein>
<dbReference type="GO" id="GO:0006260">
    <property type="term" value="P:DNA replication"/>
    <property type="evidence" value="ECO:0007669"/>
    <property type="project" value="InterPro"/>
</dbReference>
<evidence type="ECO:0000313" key="2">
    <source>
        <dbReference type="EMBL" id="PIP61554.1"/>
    </source>
</evidence>
<sequence>MIRFIHGDNQLESRNRLSELIQEAGNKEVVKLREVNLTTIKQALESSSLFAEERVVVVENIISGRVDKNVLDYLKKGLFESDLFIWEGKKMDARKLGWVKKKGRLEEYSYPKVLFKLVEVVGAVSKGEVLELFNETTSRMPVELVYFMLVRQLRLLLLISHNGVDAAIKETASLQSWMIGKFKAQASSIGQERLKKLYKQILYIDYQQKSGQANLSLKQTLDIWLSQL</sequence>
<evidence type="ECO:0000259" key="1">
    <source>
        <dbReference type="Pfam" id="PF21694"/>
    </source>
</evidence>
<comment type="caution">
    <text evidence="2">The sequence shown here is derived from an EMBL/GenBank/DDBJ whole genome shotgun (WGS) entry which is preliminary data.</text>
</comment>
<dbReference type="InterPro" id="IPR048466">
    <property type="entry name" value="DNA_pol3_delta-like_C"/>
</dbReference>
<dbReference type="Pfam" id="PF21694">
    <property type="entry name" value="DNA_pol3_delta_C"/>
    <property type="match status" value="1"/>
</dbReference>
<accession>A0A2H0BVC6</accession>
<dbReference type="Gene3D" id="1.20.272.10">
    <property type="match status" value="1"/>
</dbReference>
<dbReference type="Gene3D" id="3.40.50.300">
    <property type="entry name" value="P-loop containing nucleotide triphosphate hydrolases"/>
    <property type="match status" value="1"/>
</dbReference>
<gene>
    <name evidence="2" type="ORF">COW99_03440</name>
</gene>
<organism evidence="2 3">
    <name type="scientific">Candidatus Roizmanbacteria bacterium CG22_combo_CG10-13_8_21_14_all_38_20</name>
    <dbReference type="NCBI Taxonomy" id="1974862"/>
    <lineage>
        <taxon>Bacteria</taxon>
        <taxon>Candidatus Roizmaniibacteriota</taxon>
    </lineage>
</organism>
<name>A0A2H0BVC6_9BACT</name>